<name>A0AAD6BHZ3_9TELE</name>
<organism evidence="2 3">
    <name type="scientific">Pogonophryne albipinna</name>
    <dbReference type="NCBI Taxonomy" id="1090488"/>
    <lineage>
        <taxon>Eukaryota</taxon>
        <taxon>Metazoa</taxon>
        <taxon>Chordata</taxon>
        <taxon>Craniata</taxon>
        <taxon>Vertebrata</taxon>
        <taxon>Euteleostomi</taxon>
        <taxon>Actinopterygii</taxon>
        <taxon>Neopterygii</taxon>
        <taxon>Teleostei</taxon>
        <taxon>Neoteleostei</taxon>
        <taxon>Acanthomorphata</taxon>
        <taxon>Eupercaria</taxon>
        <taxon>Perciformes</taxon>
        <taxon>Notothenioidei</taxon>
        <taxon>Pogonophryne</taxon>
    </lineage>
</organism>
<evidence type="ECO:0000256" key="1">
    <source>
        <dbReference type="SAM" id="MobiDB-lite"/>
    </source>
</evidence>
<dbReference type="Proteomes" id="UP001219934">
    <property type="component" value="Unassembled WGS sequence"/>
</dbReference>
<comment type="caution">
    <text evidence="2">The sequence shown here is derived from an EMBL/GenBank/DDBJ whole genome shotgun (WGS) entry which is preliminary data.</text>
</comment>
<accession>A0AAD6BHZ3</accession>
<feature type="region of interest" description="Disordered" evidence="1">
    <location>
        <begin position="154"/>
        <end position="180"/>
    </location>
</feature>
<dbReference type="EMBL" id="JAPTMU010000006">
    <property type="protein sequence ID" value="KAJ4942424.1"/>
    <property type="molecule type" value="Genomic_DNA"/>
</dbReference>
<evidence type="ECO:0000313" key="3">
    <source>
        <dbReference type="Proteomes" id="UP001219934"/>
    </source>
</evidence>
<gene>
    <name evidence="2" type="ORF">JOQ06_012290</name>
</gene>
<proteinExistence type="predicted"/>
<keyword evidence="3" id="KW-1185">Reference proteome</keyword>
<evidence type="ECO:0000313" key="2">
    <source>
        <dbReference type="EMBL" id="KAJ4942424.1"/>
    </source>
</evidence>
<sequence>MIIIEASCGLSRQSIKAPAPHRSFLRSEGAEEAHSFGIVETSKTLGTCQECAAPPERLSWSVCGGLSAEIAQAVCHFLWDSKGLRTLCIRSHHLPHPHALAGEDRGCRYRAPGTPKCQLGDFGTGNQFFNPSPAVTKTKAGRFFLERTSKGNKIASPPVFTAEGRGQREGRALWDSTSRK</sequence>
<protein>
    <submittedName>
        <fullName evidence="2">Uncharacterized protein</fullName>
    </submittedName>
</protein>
<reference evidence="2" key="1">
    <citation type="submission" date="2022-11" db="EMBL/GenBank/DDBJ databases">
        <title>Chromosome-level genome of Pogonophryne albipinna.</title>
        <authorList>
            <person name="Jo E."/>
        </authorList>
    </citation>
    <scope>NUCLEOTIDE SEQUENCE</scope>
    <source>
        <strain evidence="2">SGF0006</strain>
        <tissue evidence="2">Muscle</tissue>
    </source>
</reference>
<feature type="compositionally biased region" description="Basic and acidic residues" evidence="1">
    <location>
        <begin position="165"/>
        <end position="180"/>
    </location>
</feature>
<dbReference type="AlphaFoldDB" id="A0AAD6BHZ3"/>